<dbReference type="PROSITE" id="PS50125">
    <property type="entry name" value="GUANYLATE_CYCLASE_2"/>
    <property type="match status" value="1"/>
</dbReference>
<dbReference type="Proteomes" id="UP001153069">
    <property type="component" value="Unassembled WGS sequence"/>
</dbReference>
<dbReference type="SMART" id="SM00471">
    <property type="entry name" value="HDc"/>
    <property type="match status" value="1"/>
</dbReference>
<evidence type="ECO:0000259" key="10">
    <source>
        <dbReference type="PROSITE" id="PS51845"/>
    </source>
</evidence>
<dbReference type="InterPro" id="IPR003607">
    <property type="entry name" value="HD/PDEase_dom"/>
</dbReference>
<comment type="caution">
    <text evidence="11">The sequence shown here is derived from an EMBL/GenBank/DDBJ whole genome shotgun (WGS) entry which is preliminary data.</text>
</comment>
<dbReference type="EMBL" id="CAICTM010000221">
    <property type="protein sequence ID" value="CAB9505205.1"/>
    <property type="molecule type" value="Genomic_DNA"/>
</dbReference>
<dbReference type="GO" id="GO:0001653">
    <property type="term" value="F:peptide receptor activity"/>
    <property type="evidence" value="ECO:0007669"/>
    <property type="project" value="TreeGrafter"/>
</dbReference>
<evidence type="ECO:0000313" key="12">
    <source>
        <dbReference type="Proteomes" id="UP001153069"/>
    </source>
</evidence>
<evidence type="ECO:0000256" key="8">
    <source>
        <dbReference type="SAM" id="Phobius"/>
    </source>
</evidence>
<dbReference type="Gene3D" id="1.10.1300.10">
    <property type="entry name" value="3'5'-cyclic nucleotide phosphodiesterase, catalytic domain"/>
    <property type="match status" value="1"/>
</dbReference>
<keyword evidence="5 8" id="KW-0472">Membrane</keyword>
<gene>
    <name evidence="11" type="ORF">SEMRO_222_G091260.1</name>
</gene>
<protein>
    <submittedName>
        <fullName evidence="11">Receptor-type guanylate cyclase gcy</fullName>
    </submittedName>
</protein>
<dbReference type="GO" id="GO:0004016">
    <property type="term" value="F:adenylate cyclase activity"/>
    <property type="evidence" value="ECO:0007669"/>
    <property type="project" value="TreeGrafter"/>
</dbReference>
<comment type="subcellular location">
    <subcellularLocation>
        <location evidence="1">Membrane</location>
    </subcellularLocation>
</comment>
<dbReference type="InterPro" id="IPR001054">
    <property type="entry name" value="A/G_cyclase"/>
</dbReference>
<evidence type="ECO:0000256" key="3">
    <source>
        <dbReference type="ARBA" id="ARBA00022741"/>
    </source>
</evidence>
<dbReference type="GO" id="GO:0007168">
    <property type="term" value="P:receptor guanylyl cyclase signaling pathway"/>
    <property type="evidence" value="ECO:0007669"/>
    <property type="project" value="TreeGrafter"/>
</dbReference>
<feature type="domain" description="PDEase" evidence="10">
    <location>
        <begin position="820"/>
        <end position="1052"/>
    </location>
</feature>
<name>A0A9N8DR60_9STRA</name>
<evidence type="ECO:0000256" key="5">
    <source>
        <dbReference type="ARBA" id="ARBA00023136"/>
    </source>
</evidence>
<dbReference type="GO" id="GO:0004114">
    <property type="term" value="F:3',5'-cyclic-nucleotide phosphodiesterase activity"/>
    <property type="evidence" value="ECO:0007669"/>
    <property type="project" value="InterPro"/>
</dbReference>
<dbReference type="SMART" id="SM00044">
    <property type="entry name" value="CYCc"/>
    <property type="match status" value="1"/>
</dbReference>
<feature type="transmembrane region" description="Helical" evidence="8">
    <location>
        <begin position="74"/>
        <end position="94"/>
    </location>
</feature>
<dbReference type="Pfam" id="PF00233">
    <property type="entry name" value="PDEase_I"/>
    <property type="match status" value="1"/>
</dbReference>
<feature type="compositionally biased region" description="Polar residues" evidence="7">
    <location>
        <begin position="35"/>
        <end position="48"/>
    </location>
</feature>
<dbReference type="PANTHER" id="PTHR11920:SF335">
    <property type="entry name" value="GUANYLATE CYCLASE"/>
    <property type="match status" value="1"/>
</dbReference>
<reference evidence="11" key="1">
    <citation type="submission" date="2020-06" db="EMBL/GenBank/DDBJ databases">
        <authorList>
            <consortium name="Plant Systems Biology data submission"/>
        </authorList>
    </citation>
    <scope>NUCLEOTIDE SEQUENCE</scope>
    <source>
        <strain evidence="11">D6</strain>
    </source>
</reference>
<dbReference type="InterPro" id="IPR036971">
    <property type="entry name" value="PDEase_catalytic_dom_sf"/>
</dbReference>
<evidence type="ECO:0000256" key="7">
    <source>
        <dbReference type="SAM" id="MobiDB-lite"/>
    </source>
</evidence>
<evidence type="ECO:0000256" key="2">
    <source>
        <dbReference type="ARBA" id="ARBA00022692"/>
    </source>
</evidence>
<keyword evidence="12" id="KW-1185">Reference proteome</keyword>
<dbReference type="InterPro" id="IPR002073">
    <property type="entry name" value="PDEase_catalytic_dom"/>
</dbReference>
<evidence type="ECO:0000313" key="11">
    <source>
        <dbReference type="EMBL" id="CAB9505205.1"/>
    </source>
</evidence>
<feature type="domain" description="Guanylate cyclase" evidence="9">
    <location>
        <begin position="571"/>
        <end position="705"/>
    </location>
</feature>
<feature type="compositionally biased region" description="Polar residues" evidence="7">
    <location>
        <begin position="1"/>
        <end position="16"/>
    </location>
</feature>
<dbReference type="AlphaFoldDB" id="A0A9N8DR60"/>
<dbReference type="InterPro" id="IPR050401">
    <property type="entry name" value="Cyclic_nucleotide_synthase"/>
</dbReference>
<dbReference type="GO" id="GO:0000166">
    <property type="term" value="F:nucleotide binding"/>
    <property type="evidence" value="ECO:0007669"/>
    <property type="project" value="UniProtKB-KW"/>
</dbReference>
<organism evidence="11 12">
    <name type="scientific">Seminavis robusta</name>
    <dbReference type="NCBI Taxonomy" id="568900"/>
    <lineage>
        <taxon>Eukaryota</taxon>
        <taxon>Sar</taxon>
        <taxon>Stramenopiles</taxon>
        <taxon>Ochrophyta</taxon>
        <taxon>Bacillariophyta</taxon>
        <taxon>Bacillariophyceae</taxon>
        <taxon>Bacillariophycidae</taxon>
        <taxon>Naviculales</taxon>
        <taxon>Naviculaceae</taxon>
        <taxon>Seminavis</taxon>
    </lineage>
</organism>
<dbReference type="InterPro" id="IPR029787">
    <property type="entry name" value="Nucleotide_cyclase"/>
</dbReference>
<keyword evidence="2 8" id="KW-0812">Transmembrane</keyword>
<feature type="region of interest" description="Disordered" evidence="7">
    <location>
        <begin position="512"/>
        <end position="536"/>
    </location>
</feature>
<proteinExistence type="predicted"/>
<dbReference type="SUPFAM" id="SSF109604">
    <property type="entry name" value="HD-domain/PDEase-like"/>
    <property type="match status" value="1"/>
</dbReference>
<evidence type="ECO:0000256" key="1">
    <source>
        <dbReference type="ARBA" id="ARBA00004370"/>
    </source>
</evidence>
<dbReference type="PANTHER" id="PTHR11920">
    <property type="entry name" value="GUANYLYL CYCLASE"/>
    <property type="match status" value="1"/>
</dbReference>
<evidence type="ECO:0000256" key="4">
    <source>
        <dbReference type="ARBA" id="ARBA00022989"/>
    </source>
</evidence>
<evidence type="ECO:0000259" key="9">
    <source>
        <dbReference type="PROSITE" id="PS50125"/>
    </source>
</evidence>
<dbReference type="CDD" id="cd07302">
    <property type="entry name" value="CHD"/>
    <property type="match status" value="1"/>
</dbReference>
<dbReference type="SUPFAM" id="SSF55073">
    <property type="entry name" value="Nucleotide cyclase"/>
    <property type="match status" value="1"/>
</dbReference>
<sequence>MKYFQKSSALSKQSATYMDRLSEHASEEEDEAVGDQSSHWRASTTGSNDGPPESSSSFSLARSETRMIRRSKTMLLAVVALLAVAMGCVTYYVVRSSEDAEYHARFHAIANEIAEFAQVKTVHVFNNLENFGVSMTSYAQDQNMTWPFVAFPDFQVRGILSNEETGAHTLSVNPFVYPKQLEVWGRFTQYKSDWMAEAHVYDKQVHEELYVLDHHNTSDAHHNPDFHWTKVGITPYIWYTDGGKADTNYTARYPVEESLLYTPIWQRAPPCDYQPQINLDLRSDPVFQRFIDGMIDTEHAVITQVTDATYLDTNYESRFDPAEQAEPHSYILEPVYDTLTENRTMVAYLSAFMRWGVFFTDVLPDHEQDIYVVLESTCGQTFTYEIFGHKSVYLGEGDVHDTTVDEGGQLYERFEFAPFSALEREVGEHGFCHYYATIYPSPHWRSKFFSNEPIAYALGVVGCFLITAAVFMLYDMLVQKRQDKVMASAKKTNAIVTSLFPENVRDRLLQDINNESGPETPVRATNSKKRGSWADPSNAFTVGGAAKEDNDISSERIFGSKPIADLFPATTIMFADMVGFTAWSSVREPAQVFSLLETVYHSFDVVAKRRRVFKVETVGDCYVAVAGLPMPRKEHAVVMAKFATDCLHRMKSLVHQLETTLGPDTADLDMRVGLHSGPVTAGVLRGDKGRFQLFGDTMNTASRLESTGCPGRIHISRDTAEILVASGKDKWVTQRDDEVFAKGKGTLQTYWLRIQAESCNTGSKKSNISTTSLDAEQTQAEIARKKALALGPAFEEVFEETPDTNFDLLSVKKQRLVKWNVEILIKILRLIMARRASLESPKEISKRASKKITKLNGTVLDEVADVLALPQFDAKTYQNHVDPNTIEIPDTVVEQLTDMVSRIASLYQDNPFHSFEHASHVTMSVVKLLSRIVNPIEVSTREGTNDQIASELHDHTFGITSDPLTQFACIISALIHDADHPGVPNSTLVKEEHPLASKYKNKSVAEQNSVDLAWEIIMSQEYKDLQTCICGTKDEMTRFRSIIVNVVMATDIIDKDLGAQRKARWEKAFAEDCEEMARDPLAINRKATIVLEHLMQASDVSHTMQHWVVFRKWNERLFNEMYQAFVDGRSDRDPSKGWYQGELGFFDYYIIPLAKKLETCGVFGVSSHEYLSYAQANRREWEGKGEQLVKDYLWRFHNSKTNECAHAECQDKKA</sequence>
<feature type="region of interest" description="Disordered" evidence="7">
    <location>
        <begin position="1"/>
        <end position="61"/>
    </location>
</feature>
<keyword evidence="4 8" id="KW-1133">Transmembrane helix</keyword>
<dbReference type="GO" id="GO:0005886">
    <property type="term" value="C:plasma membrane"/>
    <property type="evidence" value="ECO:0007669"/>
    <property type="project" value="TreeGrafter"/>
</dbReference>
<keyword evidence="3" id="KW-0547">Nucleotide-binding</keyword>
<dbReference type="GO" id="GO:0004383">
    <property type="term" value="F:guanylate cyclase activity"/>
    <property type="evidence" value="ECO:0007669"/>
    <property type="project" value="TreeGrafter"/>
</dbReference>
<keyword evidence="6" id="KW-0456">Lyase</keyword>
<dbReference type="Pfam" id="PF00211">
    <property type="entry name" value="Guanylate_cyc"/>
    <property type="match status" value="1"/>
</dbReference>
<dbReference type="Gene3D" id="3.30.70.1230">
    <property type="entry name" value="Nucleotide cyclase"/>
    <property type="match status" value="1"/>
</dbReference>
<dbReference type="PROSITE" id="PS51845">
    <property type="entry name" value="PDEASE_I_2"/>
    <property type="match status" value="1"/>
</dbReference>
<accession>A0A9N8DR60</accession>
<dbReference type="GO" id="GO:0035556">
    <property type="term" value="P:intracellular signal transduction"/>
    <property type="evidence" value="ECO:0007669"/>
    <property type="project" value="InterPro"/>
</dbReference>
<evidence type="ECO:0000256" key="6">
    <source>
        <dbReference type="ARBA" id="ARBA00023239"/>
    </source>
</evidence>
<keyword evidence="11" id="KW-0675">Receptor</keyword>